<evidence type="ECO:0000256" key="1">
    <source>
        <dbReference type="SAM" id="MobiDB-lite"/>
    </source>
</evidence>
<protein>
    <submittedName>
        <fullName evidence="2 4">Uncharacterized protein</fullName>
    </submittedName>
</protein>
<keyword evidence="3" id="KW-1185">Reference proteome</keyword>
<feature type="compositionally biased region" description="Basic and acidic residues" evidence="1">
    <location>
        <begin position="30"/>
        <end position="53"/>
    </location>
</feature>
<evidence type="ECO:0000313" key="4">
    <source>
        <dbReference type="WBParaSite" id="SSLN_0000607201-mRNA-1"/>
    </source>
</evidence>
<organism evidence="4">
    <name type="scientific">Schistocephalus solidus</name>
    <name type="common">Tapeworm</name>
    <dbReference type="NCBI Taxonomy" id="70667"/>
    <lineage>
        <taxon>Eukaryota</taxon>
        <taxon>Metazoa</taxon>
        <taxon>Spiralia</taxon>
        <taxon>Lophotrochozoa</taxon>
        <taxon>Platyhelminthes</taxon>
        <taxon>Cestoda</taxon>
        <taxon>Eucestoda</taxon>
        <taxon>Diphyllobothriidea</taxon>
        <taxon>Diphyllobothriidae</taxon>
        <taxon>Schistocephalus</taxon>
    </lineage>
</organism>
<accession>A0A183SNT1</accession>
<proteinExistence type="predicted"/>
<name>A0A183SNT1_SCHSO</name>
<evidence type="ECO:0000313" key="3">
    <source>
        <dbReference type="Proteomes" id="UP000275846"/>
    </source>
</evidence>
<reference evidence="2 3" key="2">
    <citation type="submission" date="2018-11" db="EMBL/GenBank/DDBJ databases">
        <authorList>
            <consortium name="Pathogen Informatics"/>
        </authorList>
    </citation>
    <scope>NUCLEOTIDE SEQUENCE [LARGE SCALE GENOMIC DNA]</scope>
    <source>
        <strain evidence="2 3">NST_G2</strain>
    </source>
</reference>
<feature type="region of interest" description="Disordered" evidence="1">
    <location>
        <begin position="17"/>
        <end position="53"/>
    </location>
</feature>
<dbReference type="EMBL" id="UYSU01033444">
    <property type="protein sequence ID" value="VDL92264.1"/>
    <property type="molecule type" value="Genomic_DNA"/>
</dbReference>
<evidence type="ECO:0000313" key="2">
    <source>
        <dbReference type="EMBL" id="VDL92264.1"/>
    </source>
</evidence>
<gene>
    <name evidence="2" type="ORF">SSLN_LOCUS5879</name>
</gene>
<sequence>MQLTTLGSIQRLLRQLSPSQQGVNSQLESLNRDENSTHLRAKTAERGPHRERQWINPFDYEDRAHVQTDHAATTSAAQKTPVSDSFNYFLLKKIPA</sequence>
<dbReference type="WBParaSite" id="SSLN_0000607201-mRNA-1">
    <property type="protein sequence ID" value="SSLN_0000607201-mRNA-1"/>
    <property type="gene ID" value="SSLN_0000607201"/>
</dbReference>
<reference evidence="4" key="1">
    <citation type="submission" date="2016-06" db="UniProtKB">
        <authorList>
            <consortium name="WormBaseParasite"/>
        </authorList>
    </citation>
    <scope>IDENTIFICATION</scope>
</reference>
<dbReference type="AlphaFoldDB" id="A0A183SNT1"/>
<dbReference type="Proteomes" id="UP000275846">
    <property type="component" value="Unassembled WGS sequence"/>
</dbReference>